<accession>A0A7C9A5V4</accession>
<protein>
    <submittedName>
        <fullName evidence="1">Uncharacterized protein</fullName>
    </submittedName>
</protein>
<organism evidence="1">
    <name type="scientific">Opuntia streptacantha</name>
    <name type="common">Prickly pear cactus</name>
    <name type="synonym">Opuntia cardona</name>
    <dbReference type="NCBI Taxonomy" id="393608"/>
    <lineage>
        <taxon>Eukaryota</taxon>
        <taxon>Viridiplantae</taxon>
        <taxon>Streptophyta</taxon>
        <taxon>Embryophyta</taxon>
        <taxon>Tracheophyta</taxon>
        <taxon>Spermatophyta</taxon>
        <taxon>Magnoliopsida</taxon>
        <taxon>eudicotyledons</taxon>
        <taxon>Gunneridae</taxon>
        <taxon>Pentapetalae</taxon>
        <taxon>Caryophyllales</taxon>
        <taxon>Cactineae</taxon>
        <taxon>Cactaceae</taxon>
        <taxon>Opuntioideae</taxon>
        <taxon>Opuntia</taxon>
    </lineage>
</organism>
<dbReference type="EMBL" id="GISG01205066">
    <property type="protein sequence ID" value="MBA4659773.1"/>
    <property type="molecule type" value="Transcribed_RNA"/>
</dbReference>
<dbReference type="EMBL" id="GISG01205068">
    <property type="protein sequence ID" value="MBA4659775.1"/>
    <property type="molecule type" value="Transcribed_RNA"/>
</dbReference>
<name>A0A7C9A5V4_OPUST</name>
<sequence length="134" mass="14551">MPKVWIRGHIGFMLDKRIFAVSHICLSSSTAPSVTRKIKGNELQVSDNISMALLNAREMLVPSPTTRLTLIHFTALSIVSFVASLRVGEKRKVCLLNAIMLNESSGLSSERAAHNALLVSSSGFPCMLPLISTT</sequence>
<reference evidence="1" key="1">
    <citation type="journal article" date="2013" name="J. Plant Res.">
        <title>Effect of fungi and light on seed germination of three Opuntia species from semiarid lands of central Mexico.</title>
        <authorList>
            <person name="Delgado-Sanchez P."/>
            <person name="Jimenez-Bremont J.F."/>
            <person name="Guerrero-Gonzalez Mde L."/>
            <person name="Flores J."/>
        </authorList>
    </citation>
    <scope>NUCLEOTIDE SEQUENCE</scope>
    <source>
        <tissue evidence="1">Cladode</tissue>
    </source>
</reference>
<dbReference type="EMBL" id="GISG01205067">
    <property type="protein sequence ID" value="MBA4659774.1"/>
    <property type="molecule type" value="Transcribed_RNA"/>
</dbReference>
<evidence type="ECO:0000313" key="1">
    <source>
        <dbReference type="EMBL" id="MBA4659774.1"/>
    </source>
</evidence>
<proteinExistence type="predicted"/>
<dbReference type="AlphaFoldDB" id="A0A7C9A5V4"/>
<reference evidence="1" key="2">
    <citation type="submission" date="2020-07" db="EMBL/GenBank/DDBJ databases">
        <authorList>
            <person name="Vera ALvarez R."/>
            <person name="Arias-Moreno D.M."/>
            <person name="Jimenez-Jacinto V."/>
            <person name="Jimenez-Bremont J.F."/>
            <person name="Swaminathan K."/>
            <person name="Moose S.P."/>
            <person name="Guerrero-Gonzalez M.L."/>
            <person name="Marino-Ramirez L."/>
            <person name="Landsman D."/>
            <person name="Rodriguez-Kessler M."/>
            <person name="Delgado-Sanchez P."/>
        </authorList>
    </citation>
    <scope>NUCLEOTIDE SEQUENCE</scope>
    <source>
        <tissue evidence="1">Cladode</tissue>
    </source>
</reference>